<dbReference type="AlphaFoldDB" id="A0A3M2RA96"/>
<reference evidence="2 3" key="1">
    <citation type="submission" date="2017-06" db="EMBL/GenBank/DDBJ databases">
        <title>Comparative genomic analysis of Ambrosia Fusariam Clade fungi.</title>
        <authorList>
            <person name="Stajich J.E."/>
            <person name="Carrillo J."/>
            <person name="Kijimoto T."/>
            <person name="Eskalen A."/>
            <person name="O'Donnell K."/>
            <person name="Kasson M."/>
        </authorList>
    </citation>
    <scope>NUCLEOTIDE SEQUENCE [LARGE SCALE GENOMIC DNA]</scope>
    <source>
        <strain evidence="2">UCR3666</strain>
    </source>
</reference>
<evidence type="ECO:0000313" key="2">
    <source>
        <dbReference type="EMBL" id="RMJ02220.1"/>
    </source>
</evidence>
<feature type="signal peptide" evidence="1">
    <location>
        <begin position="1"/>
        <end position="27"/>
    </location>
</feature>
<feature type="chain" id="PRO_5018240415" evidence="1">
    <location>
        <begin position="28"/>
        <end position="108"/>
    </location>
</feature>
<dbReference type="Proteomes" id="UP000277212">
    <property type="component" value="Unassembled WGS sequence"/>
</dbReference>
<protein>
    <submittedName>
        <fullName evidence="2">Uncharacterized protein</fullName>
    </submittedName>
</protein>
<accession>A0A3M2RA96</accession>
<gene>
    <name evidence="2" type="ORF">CDV36_015510</name>
</gene>
<evidence type="ECO:0000313" key="3">
    <source>
        <dbReference type="Proteomes" id="UP000277212"/>
    </source>
</evidence>
<dbReference type="OrthoDB" id="5006363at2759"/>
<proteinExistence type="predicted"/>
<dbReference type="EMBL" id="NKUJ01000598">
    <property type="protein sequence ID" value="RMJ02220.1"/>
    <property type="molecule type" value="Genomic_DNA"/>
</dbReference>
<organism evidence="2 3">
    <name type="scientific">Fusarium kuroshium</name>
    <dbReference type="NCBI Taxonomy" id="2010991"/>
    <lineage>
        <taxon>Eukaryota</taxon>
        <taxon>Fungi</taxon>
        <taxon>Dikarya</taxon>
        <taxon>Ascomycota</taxon>
        <taxon>Pezizomycotina</taxon>
        <taxon>Sordariomycetes</taxon>
        <taxon>Hypocreomycetidae</taxon>
        <taxon>Hypocreales</taxon>
        <taxon>Nectriaceae</taxon>
        <taxon>Fusarium</taxon>
        <taxon>Fusarium solani species complex</taxon>
    </lineage>
</organism>
<sequence>MVGKQGPAKSLLTFVILGSILGNVVVGLPVTPTAESKDDDVSADQEIFYSVQCEAGTWGVATHCQAWCDDRGHMDFNTSRCPFGSHNADDLFSDCYCVGGCAICKEQD</sequence>
<comment type="caution">
    <text evidence="2">The sequence shown here is derived from an EMBL/GenBank/DDBJ whole genome shotgun (WGS) entry which is preliminary data.</text>
</comment>
<keyword evidence="1" id="KW-0732">Signal</keyword>
<evidence type="ECO:0000256" key="1">
    <source>
        <dbReference type="SAM" id="SignalP"/>
    </source>
</evidence>
<name>A0A3M2RA96_9HYPO</name>
<keyword evidence="3" id="KW-1185">Reference proteome</keyword>